<dbReference type="Pfam" id="PF05685">
    <property type="entry name" value="Uma2"/>
    <property type="match status" value="1"/>
</dbReference>
<dbReference type="EMBL" id="JADEXG010000070">
    <property type="protein sequence ID" value="MBE9079851.1"/>
    <property type="molecule type" value="Genomic_DNA"/>
</dbReference>
<dbReference type="PANTHER" id="PTHR34107">
    <property type="entry name" value="SLL0198 PROTEIN-RELATED"/>
    <property type="match status" value="1"/>
</dbReference>
<dbReference type="CDD" id="cd06260">
    <property type="entry name" value="DUF820-like"/>
    <property type="match status" value="1"/>
</dbReference>
<dbReference type="PANTHER" id="PTHR34107:SF7">
    <property type="entry name" value="SLR2092 PROTEIN"/>
    <property type="match status" value="1"/>
</dbReference>
<reference evidence="2" key="1">
    <citation type="submission" date="2020-10" db="EMBL/GenBank/DDBJ databases">
        <authorList>
            <person name="Castelo-Branco R."/>
            <person name="Eusebio N."/>
            <person name="Adriana R."/>
            <person name="Vieira A."/>
            <person name="Brugerolle De Fraissinette N."/>
            <person name="Rezende De Castro R."/>
            <person name="Schneider M.P."/>
            <person name="Vasconcelos V."/>
            <person name="Leao P.N."/>
        </authorList>
    </citation>
    <scope>NUCLEOTIDE SEQUENCE</scope>
    <source>
        <strain evidence="2">LEGE 07310</strain>
    </source>
</reference>
<dbReference type="Proteomes" id="UP000636505">
    <property type="component" value="Unassembled WGS sequence"/>
</dbReference>
<dbReference type="InterPro" id="IPR012296">
    <property type="entry name" value="Nuclease_put_TT1808"/>
</dbReference>
<feature type="domain" description="Putative restriction endonuclease" evidence="1">
    <location>
        <begin position="10"/>
        <end position="74"/>
    </location>
</feature>
<proteinExistence type="predicted"/>
<keyword evidence="2" id="KW-0378">Hydrolase</keyword>
<dbReference type="RefSeq" id="WP_193911219.1">
    <property type="nucleotide sequence ID" value="NZ_JADEXG010000070.1"/>
</dbReference>
<dbReference type="InterPro" id="IPR008538">
    <property type="entry name" value="Uma2"/>
</dbReference>
<evidence type="ECO:0000313" key="2">
    <source>
        <dbReference type="EMBL" id="MBE9079851.1"/>
    </source>
</evidence>
<organism evidence="2 3">
    <name type="scientific">Vasconcelosia minhoensis LEGE 07310</name>
    <dbReference type="NCBI Taxonomy" id="915328"/>
    <lineage>
        <taxon>Bacteria</taxon>
        <taxon>Bacillati</taxon>
        <taxon>Cyanobacteriota</taxon>
        <taxon>Cyanophyceae</taxon>
        <taxon>Nodosilineales</taxon>
        <taxon>Cymatolegaceae</taxon>
        <taxon>Vasconcelosia</taxon>
        <taxon>Vasconcelosia minhoensis</taxon>
    </lineage>
</organism>
<keyword evidence="2" id="KW-0255">Endonuclease</keyword>
<keyword evidence="3" id="KW-1185">Reference proteome</keyword>
<dbReference type="AlphaFoldDB" id="A0A8J7DN74"/>
<dbReference type="InterPro" id="IPR011335">
    <property type="entry name" value="Restrct_endonuc-II-like"/>
</dbReference>
<comment type="caution">
    <text evidence="2">The sequence shown here is derived from an EMBL/GenBank/DDBJ whole genome shotgun (WGS) entry which is preliminary data.</text>
</comment>
<protein>
    <submittedName>
        <fullName evidence="2">Uma2 family endonuclease</fullName>
    </submittedName>
</protein>
<gene>
    <name evidence="2" type="ORF">IQ241_21565</name>
</gene>
<evidence type="ECO:0000259" key="1">
    <source>
        <dbReference type="Pfam" id="PF05685"/>
    </source>
</evidence>
<evidence type="ECO:0000313" key="3">
    <source>
        <dbReference type="Proteomes" id="UP000636505"/>
    </source>
</evidence>
<dbReference type="GO" id="GO:0004519">
    <property type="term" value="F:endonuclease activity"/>
    <property type="evidence" value="ECO:0007669"/>
    <property type="project" value="UniProtKB-KW"/>
</dbReference>
<keyword evidence="2" id="KW-0540">Nuclease</keyword>
<dbReference type="Gene3D" id="3.90.1570.10">
    <property type="entry name" value="tt1808, chain A"/>
    <property type="match status" value="1"/>
</dbReference>
<dbReference type="SUPFAM" id="SSF52980">
    <property type="entry name" value="Restriction endonuclease-like"/>
    <property type="match status" value="1"/>
</dbReference>
<sequence length="101" mass="11352">MLPTQADLQTFQAQYPDHRLELVNGKVIVMSPSGYKSDEVAAETIRLLGNWVRPRKLGRVAASSAGFRLPNDSRDVRVLRLPEVLPGWEVPVSDLWPPVFE</sequence>
<accession>A0A8J7DN74</accession>
<name>A0A8J7DN74_9CYAN</name>